<evidence type="ECO:0000256" key="4">
    <source>
        <dbReference type="ARBA" id="ARBA00022777"/>
    </source>
</evidence>
<keyword evidence="2" id="KW-0808">Transferase</keyword>
<feature type="domain" description="Protein kinase" evidence="6">
    <location>
        <begin position="1"/>
        <end position="210"/>
    </location>
</feature>
<dbReference type="EMBL" id="CAJNDS010002244">
    <property type="protein sequence ID" value="CAE7390149.1"/>
    <property type="molecule type" value="Genomic_DNA"/>
</dbReference>
<dbReference type="OrthoDB" id="2914378at2759"/>
<dbReference type="PROSITE" id="PS50011">
    <property type="entry name" value="PROTEIN_KINASE_DOM"/>
    <property type="match status" value="1"/>
</dbReference>
<evidence type="ECO:0000256" key="5">
    <source>
        <dbReference type="ARBA" id="ARBA00022840"/>
    </source>
</evidence>
<dbReference type="Proteomes" id="UP000604046">
    <property type="component" value="Unassembled WGS sequence"/>
</dbReference>
<dbReference type="Pfam" id="PF00069">
    <property type="entry name" value="Pkinase"/>
    <property type="match status" value="1"/>
</dbReference>
<evidence type="ECO:0000313" key="7">
    <source>
        <dbReference type="EMBL" id="CAE7390149.1"/>
    </source>
</evidence>
<gene>
    <name evidence="7" type="primary">ANP1</name>
    <name evidence="7" type="ORF">SNAT2548_LOCUS21266</name>
</gene>
<comment type="caution">
    <text evidence="7">The sequence shown here is derived from an EMBL/GenBank/DDBJ whole genome shotgun (WGS) entry which is preliminary data.</text>
</comment>
<protein>
    <submittedName>
        <fullName evidence="7">ANP1 protein</fullName>
    </submittedName>
</protein>
<dbReference type="PROSITE" id="PS00108">
    <property type="entry name" value="PROTEIN_KINASE_ST"/>
    <property type="match status" value="1"/>
</dbReference>
<dbReference type="GO" id="GO:0005524">
    <property type="term" value="F:ATP binding"/>
    <property type="evidence" value="ECO:0007669"/>
    <property type="project" value="UniProtKB-KW"/>
</dbReference>
<dbReference type="InterPro" id="IPR001245">
    <property type="entry name" value="Ser-Thr/Tyr_kinase_cat_dom"/>
</dbReference>
<keyword evidence="1" id="KW-0723">Serine/threonine-protein kinase</keyword>
<dbReference type="SUPFAM" id="SSF56112">
    <property type="entry name" value="Protein kinase-like (PK-like)"/>
    <property type="match status" value="1"/>
</dbReference>
<sequence>MAVKEARVMKERQVHLEMGDEGRPHVPEMLEREVSIHSRLSHSNIVAFLGTDMLADKMHIFLEYMSCGSLYHLLQTRGPLQELKTASYAQQVLEGVHYLHTRKPSVLHRDLKTANILLGPNGVVKLADFGCAKRVSGTAMHTLRGSVQWMAPEVLNQQPYGKTADIWSFGCVLVEMITGKAPWGQFETSIAAMIHVATVQVLPPLPEHVA</sequence>
<dbReference type="AlphaFoldDB" id="A0A812QKB3"/>
<dbReference type="InterPro" id="IPR011009">
    <property type="entry name" value="Kinase-like_dom_sf"/>
</dbReference>
<dbReference type="PANTHER" id="PTHR11584:SF369">
    <property type="entry name" value="MITOGEN-ACTIVATED PROTEIN KINASE KINASE KINASE 19-RELATED"/>
    <property type="match status" value="1"/>
</dbReference>
<evidence type="ECO:0000256" key="1">
    <source>
        <dbReference type="ARBA" id="ARBA00022527"/>
    </source>
</evidence>
<dbReference type="InterPro" id="IPR008271">
    <property type="entry name" value="Ser/Thr_kinase_AS"/>
</dbReference>
<evidence type="ECO:0000256" key="2">
    <source>
        <dbReference type="ARBA" id="ARBA00022679"/>
    </source>
</evidence>
<dbReference type="Gene3D" id="1.10.510.10">
    <property type="entry name" value="Transferase(Phosphotransferase) domain 1"/>
    <property type="match status" value="1"/>
</dbReference>
<dbReference type="InterPro" id="IPR000719">
    <property type="entry name" value="Prot_kinase_dom"/>
</dbReference>
<keyword evidence="3" id="KW-0547">Nucleotide-binding</keyword>
<dbReference type="PANTHER" id="PTHR11584">
    <property type="entry name" value="SERINE/THREONINE PROTEIN KINASE"/>
    <property type="match status" value="1"/>
</dbReference>
<dbReference type="GO" id="GO:0004674">
    <property type="term" value="F:protein serine/threonine kinase activity"/>
    <property type="evidence" value="ECO:0007669"/>
    <property type="project" value="UniProtKB-KW"/>
</dbReference>
<evidence type="ECO:0000256" key="3">
    <source>
        <dbReference type="ARBA" id="ARBA00022741"/>
    </source>
</evidence>
<evidence type="ECO:0000259" key="6">
    <source>
        <dbReference type="PROSITE" id="PS50011"/>
    </source>
</evidence>
<dbReference type="PRINTS" id="PR00109">
    <property type="entry name" value="TYRKINASE"/>
</dbReference>
<reference evidence="7" key="1">
    <citation type="submission" date="2021-02" db="EMBL/GenBank/DDBJ databases">
        <authorList>
            <person name="Dougan E. K."/>
            <person name="Rhodes N."/>
            <person name="Thang M."/>
            <person name="Chan C."/>
        </authorList>
    </citation>
    <scope>NUCLEOTIDE SEQUENCE</scope>
</reference>
<name>A0A812QKB3_9DINO</name>
<evidence type="ECO:0000313" key="8">
    <source>
        <dbReference type="Proteomes" id="UP000604046"/>
    </source>
</evidence>
<keyword evidence="5" id="KW-0067">ATP-binding</keyword>
<keyword evidence="4" id="KW-0418">Kinase</keyword>
<dbReference type="SMART" id="SM00220">
    <property type="entry name" value="S_TKc"/>
    <property type="match status" value="1"/>
</dbReference>
<organism evidence="7 8">
    <name type="scientific">Symbiodinium natans</name>
    <dbReference type="NCBI Taxonomy" id="878477"/>
    <lineage>
        <taxon>Eukaryota</taxon>
        <taxon>Sar</taxon>
        <taxon>Alveolata</taxon>
        <taxon>Dinophyceae</taxon>
        <taxon>Suessiales</taxon>
        <taxon>Symbiodiniaceae</taxon>
        <taxon>Symbiodinium</taxon>
    </lineage>
</organism>
<proteinExistence type="predicted"/>
<keyword evidence="8" id="KW-1185">Reference proteome</keyword>
<accession>A0A812QKB3</accession>